<evidence type="ECO:0000256" key="1">
    <source>
        <dbReference type="SAM" id="SignalP"/>
    </source>
</evidence>
<accession>A0ABS8PTP3</accession>
<feature type="signal peptide" evidence="1">
    <location>
        <begin position="1"/>
        <end position="20"/>
    </location>
</feature>
<dbReference type="EMBL" id="JAJNEC010000005">
    <property type="protein sequence ID" value="MCD2424452.1"/>
    <property type="molecule type" value="Genomic_DNA"/>
</dbReference>
<protein>
    <recommendedName>
        <fullName evidence="4">SurA N-terminal domain-containing protein</fullName>
    </recommendedName>
</protein>
<comment type="caution">
    <text evidence="2">The sequence shown here is derived from an EMBL/GenBank/DDBJ whole genome shotgun (WGS) entry which is preliminary data.</text>
</comment>
<dbReference type="Proteomes" id="UP001199816">
    <property type="component" value="Unassembled WGS sequence"/>
</dbReference>
<evidence type="ECO:0000313" key="3">
    <source>
        <dbReference type="Proteomes" id="UP001199816"/>
    </source>
</evidence>
<sequence length="186" mass="21063">MRKFVLTVAVLLFMGVVSYSQDSALTRVRTVMFAKADGTPQKSSITGVKSDMFSVVKVLSREDSIARDALDRKTDSLNLLRFKVDSVKSVKNGTLFTNEFVKQLGLKKGQVDSLHKINYRLEMDKNGAKATIADKGSLFKELALIERQRDVSYKEVLNEEQYKKYLSIKRVLLNSIYVQEAGKKKQ</sequence>
<keyword evidence="1" id="KW-0732">Signal</keyword>
<name>A0ABS8PTP3_9BACT</name>
<keyword evidence="3" id="KW-1185">Reference proteome</keyword>
<proteinExistence type="predicted"/>
<evidence type="ECO:0008006" key="4">
    <source>
        <dbReference type="Google" id="ProtNLM"/>
    </source>
</evidence>
<dbReference type="RefSeq" id="WP_231006365.1">
    <property type="nucleotide sequence ID" value="NZ_JAJNEC010000005.1"/>
</dbReference>
<gene>
    <name evidence="2" type="ORF">LQ567_16855</name>
</gene>
<reference evidence="2 3" key="1">
    <citation type="submission" date="2021-11" db="EMBL/GenBank/DDBJ databases">
        <title>Genomic of Niabella pedocola.</title>
        <authorList>
            <person name="Wu T."/>
        </authorList>
    </citation>
    <scope>NUCLEOTIDE SEQUENCE [LARGE SCALE GENOMIC DNA]</scope>
    <source>
        <strain evidence="2 3">JCM 31011</strain>
    </source>
</reference>
<evidence type="ECO:0000313" key="2">
    <source>
        <dbReference type="EMBL" id="MCD2424452.1"/>
    </source>
</evidence>
<feature type="chain" id="PRO_5045522779" description="SurA N-terminal domain-containing protein" evidence="1">
    <location>
        <begin position="21"/>
        <end position="186"/>
    </location>
</feature>
<organism evidence="2 3">
    <name type="scientific">Niabella pedocola</name>
    <dbReference type="NCBI Taxonomy" id="1752077"/>
    <lineage>
        <taxon>Bacteria</taxon>
        <taxon>Pseudomonadati</taxon>
        <taxon>Bacteroidota</taxon>
        <taxon>Chitinophagia</taxon>
        <taxon>Chitinophagales</taxon>
        <taxon>Chitinophagaceae</taxon>
        <taxon>Niabella</taxon>
    </lineage>
</organism>